<evidence type="ECO:0000313" key="2">
    <source>
        <dbReference type="EMBL" id="BBH16546.1"/>
    </source>
</evidence>
<dbReference type="AlphaFoldDB" id="A0A3G9IDX2"/>
<feature type="region of interest" description="Disordered" evidence="1">
    <location>
        <begin position="82"/>
        <end position="177"/>
    </location>
</feature>
<organism evidence="2 3">
    <name type="scientific">Nocardioides baekrokdamisoli</name>
    <dbReference type="NCBI Taxonomy" id="1804624"/>
    <lineage>
        <taxon>Bacteria</taxon>
        <taxon>Bacillati</taxon>
        <taxon>Actinomycetota</taxon>
        <taxon>Actinomycetes</taxon>
        <taxon>Propionibacteriales</taxon>
        <taxon>Nocardioidaceae</taxon>
        <taxon>Nocardioides</taxon>
    </lineage>
</organism>
<dbReference type="EMBL" id="AP019307">
    <property type="protein sequence ID" value="BBH16546.1"/>
    <property type="molecule type" value="Genomic_DNA"/>
</dbReference>
<evidence type="ECO:0000313" key="3">
    <source>
        <dbReference type="Proteomes" id="UP000271573"/>
    </source>
</evidence>
<feature type="compositionally biased region" description="Polar residues" evidence="1">
    <location>
        <begin position="86"/>
        <end position="124"/>
    </location>
</feature>
<proteinExistence type="predicted"/>
<evidence type="ECO:0000256" key="1">
    <source>
        <dbReference type="SAM" id="MobiDB-lite"/>
    </source>
</evidence>
<name>A0A3G9IDX2_9ACTN</name>
<protein>
    <submittedName>
        <fullName evidence="2">Uncharacterized protein</fullName>
    </submittedName>
</protein>
<dbReference type="KEGG" id="nbe:Back2_08330"/>
<gene>
    <name evidence="2" type="ORF">Back2_08330</name>
</gene>
<feature type="region of interest" description="Disordered" evidence="1">
    <location>
        <begin position="1"/>
        <end position="23"/>
    </location>
</feature>
<dbReference type="RefSeq" id="WP_125567016.1">
    <property type="nucleotide sequence ID" value="NZ_AP019307.1"/>
</dbReference>
<sequence length="177" mass="18395">MSFFERGPRGDGQSDPSTRQSLRKLQEDPVRLAALLAGANSVVPKRRRRVGFFTTSGVTIVLLLSAIEAPSLFAAVGLTHSHEVSAEQSRPVTRTPGSSPSTSISRTWAPTRGTSNPISTASPQATRTPPRTLARTVRSSGPMARVAASQTAAASATASAKAHGKAGKHGKSGIGKK</sequence>
<keyword evidence="3" id="KW-1185">Reference proteome</keyword>
<feature type="compositionally biased region" description="Low complexity" evidence="1">
    <location>
        <begin position="147"/>
        <end position="161"/>
    </location>
</feature>
<feature type="compositionally biased region" description="Low complexity" evidence="1">
    <location>
        <begin position="125"/>
        <end position="138"/>
    </location>
</feature>
<accession>A0A3G9IDX2</accession>
<reference evidence="2 3" key="1">
    <citation type="submission" date="2018-11" db="EMBL/GenBank/DDBJ databases">
        <title>Complete genome sequence of Nocardioides baekrokdamisoli strain KCTC 39748.</title>
        <authorList>
            <person name="Kang S.W."/>
            <person name="Lee K.C."/>
            <person name="Kim K.K."/>
            <person name="Kim J.S."/>
            <person name="Kim D.S."/>
            <person name="Ko S.H."/>
            <person name="Yang S.H."/>
            <person name="Shin Y.K."/>
            <person name="Lee J.S."/>
        </authorList>
    </citation>
    <scope>NUCLEOTIDE SEQUENCE [LARGE SCALE GENOMIC DNA]</scope>
    <source>
        <strain evidence="2 3">KCTC 39748</strain>
    </source>
</reference>
<feature type="compositionally biased region" description="Basic residues" evidence="1">
    <location>
        <begin position="162"/>
        <end position="177"/>
    </location>
</feature>
<dbReference type="Proteomes" id="UP000271573">
    <property type="component" value="Chromosome"/>
</dbReference>